<organism evidence="1 2">
    <name type="scientific">Arachis hypogaea</name>
    <name type="common">Peanut</name>
    <dbReference type="NCBI Taxonomy" id="3818"/>
    <lineage>
        <taxon>Eukaryota</taxon>
        <taxon>Viridiplantae</taxon>
        <taxon>Streptophyta</taxon>
        <taxon>Embryophyta</taxon>
        <taxon>Tracheophyta</taxon>
        <taxon>Spermatophyta</taxon>
        <taxon>Magnoliopsida</taxon>
        <taxon>eudicotyledons</taxon>
        <taxon>Gunneridae</taxon>
        <taxon>Pentapetalae</taxon>
        <taxon>rosids</taxon>
        <taxon>fabids</taxon>
        <taxon>Fabales</taxon>
        <taxon>Fabaceae</taxon>
        <taxon>Papilionoideae</taxon>
        <taxon>50 kb inversion clade</taxon>
        <taxon>dalbergioids sensu lato</taxon>
        <taxon>Dalbergieae</taxon>
        <taxon>Pterocarpus clade</taxon>
        <taxon>Arachis</taxon>
    </lineage>
</organism>
<evidence type="ECO:0000313" key="1">
    <source>
        <dbReference type="EMBL" id="RYR68827.1"/>
    </source>
</evidence>
<dbReference type="EMBL" id="SDMP01000003">
    <property type="protein sequence ID" value="RYR68827.1"/>
    <property type="molecule type" value="Genomic_DNA"/>
</dbReference>
<sequence>MLSLMSEWDGKHEVYDIPRVRARYNLTNVKPSPPGHIGPEELRPVIPPLLGEGSGRCSVKPASRIALHSRSQVAWAFAQTTGPNSQLGVGRPTTCPCKPNLAGQKHLFHHLNCPHMGHKLSLHSSANRKPQSEAYKDSPFLISTRCESIVGINLGILDSRKTILNPCRPETYTITQL</sequence>
<evidence type="ECO:0000313" key="2">
    <source>
        <dbReference type="Proteomes" id="UP000289738"/>
    </source>
</evidence>
<comment type="caution">
    <text evidence="1">The sequence shown here is derived from an EMBL/GenBank/DDBJ whole genome shotgun (WGS) entry which is preliminary data.</text>
</comment>
<name>A0A445E086_ARAHY</name>
<dbReference type="AlphaFoldDB" id="A0A445E086"/>
<dbReference type="Proteomes" id="UP000289738">
    <property type="component" value="Chromosome A03"/>
</dbReference>
<protein>
    <submittedName>
        <fullName evidence="1">Uncharacterized protein</fullName>
    </submittedName>
</protein>
<dbReference type="AntiFam" id="ANF00039">
    <property type="entry name" value="Antisense to SRP RNA"/>
</dbReference>
<accession>A0A445E086</accession>
<gene>
    <name evidence="1" type="ORF">Ahy_A03g015298</name>
</gene>
<keyword evidence="2" id="KW-1185">Reference proteome</keyword>
<reference evidence="1 2" key="1">
    <citation type="submission" date="2019-01" db="EMBL/GenBank/DDBJ databases">
        <title>Sequencing of cultivated peanut Arachis hypogaea provides insights into genome evolution and oil improvement.</title>
        <authorList>
            <person name="Chen X."/>
        </authorList>
    </citation>
    <scope>NUCLEOTIDE SEQUENCE [LARGE SCALE GENOMIC DNA]</scope>
    <source>
        <strain evidence="2">cv. Fuhuasheng</strain>
        <tissue evidence="1">Leaves</tissue>
    </source>
</reference>
<proteinExistence type="predicted"/>